<dbReference type="Pfam" id="PF00882">
    <property type="entry name" value="Zn_dep_PLPC"/>
    <property type="match status" value="1"/>
</dbReference>
<accession>A0A174B4M5</accession>
<organism evidence="3 4">
    <name type="scientific">Flavonifractor plautii</name>
    <name type="common">Fusobacterium plautii</name>
    <dbReference type="NCBI Taxonomy" id="292800"/>
    <lineage>
        <taxon>Bacteria</taxon>
        <taxon>Bacillati</taxon>
        <taxon>Bacillota</taxon>
        <taxon>Clostridia</taxon>
        <taxon>Eubacteriales</taxon>
        <taxon>Oscillospiraceae</taxon>
        <taxon>Flavonifractor</taxon>
    </lineage>
</organism>
<dbReference type="Proteomes" id="UP000095746">
    <property type="component" value="Unassembled WGS sequence"/>
</dbReference>
<dbReference type="AlphaFoldDB" id="A0A174B4M5"/>
<dbReference type="EMBL" id="CYZT01000029">
    <property type="protein sequence ID" value="CUN95787.1"/>
    <property type="molecule type" value="Genomic_DNA"/>
</dbReference>
<name>A0A174B4M5_FLAPL</name>
<reference evidence="3 4" key="1">
    <citation type="submission" date="2015-09" db="EMBL/GenBank/DDBJ databases">
        <authorList>
            <consortium name="Pathogen Informatics"/>
        </authorList>
    </citation>
    <scope>NUCLEOTIDE SEQUENCE [LARGE SCALE GENOMIC DNA]</scope>
    <source>
        <strain evidence="3 4">2789STDY5608854</strain>
    </source>
</reference>
<evidence type="ECO:0000313" key="4">
    <source>
        <dbReference type="Proteomes" id="UP000095746"/>
    </source>
</evidence>
<sequence>MCKEALIHTMPNYYAHLTFGQRVLADLPAGLSELIEQEREAFDLGCLGPDPLFFYQPIRPNAVRREGIKMHRRSALPAVERLRQAIEDGVPMSTGYGAGFLCHLALDSACHGYVDDRAADGPISHMAIEGEYDRMLMERDGLNAAEQSPLPSAPANRAVWEAASQAFVHASPDQMRRAYRSMAFFSGFLARSNGRMTGKVIGAVSHMLPIPSAKGIALKETPHPSAQESNADLNRLLEAAIPETAEQITAFFQAISAETPVPRWFDRDFKGNPPPIPQRIRWQDIPEHSVT</sequence>
<feature type="region of interest" description="Disordered" evidence="1">
    <location>
        <begin position="268"/>
        <end position="291"/>
    </location>
</feature>
<feature type="domain" description="Phospholipase C/D" evidence="2">
    <location>
        <begin position="16"/>
        <end position="145"/>
    </location>
</feature>
<dbReference type="InterPro" id="IPR029002">
    <property type="entry name" value="PLPC/GPLD1"/>
</dbReference>
<feature type="compositionally biased region" description="Basic and acidic residues" evidence="1">
    <location>
        <begin position="281"/>
        <end position="291"/>
    </location>
</feature>
<evidence type="ECO:0000313" key="3">
    <source>
        <dbReference type="EMBL" id="CUN95787.1"/>
    </source>
</evidence>
<evidence type="ECO:0000256" key="1">
    <source>
        <dbReference type="SAM" id="MobiDB-lite"/>
    </source>
</evidence>
<protein>
    <recommendedName>
        <fullName evidence="2">Phospholipase C/D domain-containing protein</fullName>
    </recommendedName>
</protein>
<proteinExistence type="predicted"/>
<evidence type="ECO:0000259" key="2">
    <source>
        <dbReference type="Pfam" id="PF00882"/>
    </source>
</evidence>
<gene>
    <name evidence="3" type="ORF">ERS852411_00745</name>
</gene>